<comment type="caution">
    <text evidence="2">The sequence shown here is derived from an EMBL/GenBank/DDBJ whole genome shotgun (WGS) entry which is preliminary data.</text>
</comment>
<organism evidence="2 3">
    <name type="scientific">Pseudomonas fontis</name>
    <dbReference type="NCBI Taxonomy" id="2942633"/>
    <lineage>
        <taxon>Bacteria</taxon>
        <taxon>Pseudomonadati</taxon>
        <taxon>Pseudomonadota</taxon>
        <taxon>Gammaproteobacteria</taxon>
        <taxon>Pseudomonadales</taxon>
        <taxon>Pseudomonadaceae</taxon>
        <taxon>Pseudomonas</taxon>
    </lineage>
</organism>
<dbReference type="InterPro" id="IPR007690">
    <property type="entry name" value="T2SS_GspM"/>
</dbReference>
<keyword evidence="1" id="KW-0812">Transmembrane</keyword>
<keyword evidence="1" id="KW-1133">Transmembrane helix</keyword>
<name>A0ABT5NPV5_9PSED</name>
<dbReference type="RefSeq" id="WP_273911180.1">
    <property type="nucleotide sequence ID" value="NZ_JAMDGX010000038.1"/>
</dbReference>
<evidence type="ECO:0000313" key="3">
    <source>
        <dbReference type="Proteomes" id="UP001148203"/>
    </source>
</evidence>
<evidence type="ECO:0000256" key="1">
    <source>
        <dbReference type="SAM" id="Phobius"/>
    </source>
</evidence>
<reference evidence="2 3" key="1">
    <citation type="submission" date="2022-05" db="EMBL/GenBank/DDBJ databases">
        <title>Novel Pseudomonas spp. Isolated from a Rainbow Trout Aquaculture Facility.</title>
        <authorList>
            <person name="Testerman T."/>
            <person name="Graf J."/>
        </authorList>
    </citation>
    <scope>NUCLEOTIDE SEQUENCE [LARGE SCALE GENOMIC DNA]</scope>
    <source>
        <strain evidence="2 3">ID681</strain>
    </source>
</reference>
<accession>A0ABT5NPV5</accession>
<sequence length="174" mass="18726">MSKLKFAARRQRAEAAWQGLAPRERLAVMLCASVLGGAVLWFGLIQPPLARIDHWQAETPKLRSQALALNALLAEVPATSPAPEQQAAALRQSLAAAGLDAYCQVQGEAGNWQLHWQQAPVEAVMDWLLQAPRHLALAVGESRLQRDPLADPEATATLSGIVRLDQALGAKDSS</sequence>
<gene>
    <name evidence="2" type="ORF">M5G11_06595</name>
</gene>
<dbReference type="Pfam" id="PF04612">
    <property type="entry name" value="T2SSM"/>
    <property type="match status" value="1"/>
</dbReference>
<dbReference type="EMBL" id="JAMDGY010000017">
    <property type="protein sequence ID" value="MDD0990206.1"/>
    <property type="molecule type" value="Genomic_DNA"/>
</dbReference>
<evidence type="ECO:0000313" key="2">
    <source>
        <dbReference type="EMBL" id="MDD0990206.1"/>
    </source>
</evidence>
<keyword evidence="1" id="KW-0472">Membrane</keyword>
<dbReference type="Proteomes" id="UP001148203">
    <property type="component" value="Unassembled WGS sequence"/>
</dbReference>
<feature type="transmembrane region" description="Helical" evidence="1">
    <location>
        <begin position="26"/>
        <end position="44"/>
    </location>
</feature>
<proteinExistence type="predicted"/>
<protein>
    <submittedName>
        <fullName evidence="2">Type II secretion system protein M</fullName>
    </submittedName>
</protein>
<keyword evidence="3" id="KW-1185">Reference proteome</keyword>